<organism evidence="1 2">
    <name type="scientific">Spirodela intermedia</name>
    <name type="common">Intermediate duckweed</name>
    <dbReference type="NCBI Taxonomy" id="51605"/>
    <lineage>
        <taxon>Eukaryota</taxon>
        <taxon>Viridiplantae</taxon>
        <taxon>Streptophyta</taxon>
        <taxon>Embryophyta</taxon>
        <taxon>Tracheophyta</taxon>
        <taxon>Spermatophyta</taxon>
        <taxon>Magnoliopsida</taxon>
        <taxon>Liliopsida</taxon>
        <taxon>Araceae</taxon>
        <taxon>Lemnoideae</taxon>
        <taxon>Spirodela</taxon>
    </lineage>
</organism>
<evidence type="ECO:0000313" key="2">
    <source>
        <dbReference type="Proteomes" id="UP000663760"/>
    </source>
</evidence>
<dbReference type="OrthoDB" id="443140at2759"/>
<protein>
    <submittedName>
        <fullName evidence="1">Uncharacterized protein</fullName>
    </submittedName>
</protein>
<gene>
    <name evidence="1" type="ORF">SI8410_11015807</name>
</gene>
<dbReference type="EMBL" id="LR746274">
    <property type="protein sequence ID" value="CAA7405129.1"/>
    <property type="molecule type" value="Genomic_DNA"/>
</dbReference>
<dbReference type="PANTHER" id="PTHR11439">
    <property type="entry name" value="GAG-POL-RELATED RETROTRANSPOSON"/>
    <property type="match status" value="1"/>
</dbReference>
<evidence type="ECO:0000313" key="1">
    <source>
        <dbReference type="EMBL" id="CAA7405129.1"/>
    </source>
</evidence>
<accession>A0A7I8L540</accession>
<proteinExistence type="predicted"/>
<reference evidence="1" key="1">
    <citation type="submission" date="2020-02" db="EMBL/GenBank/DDBJ databases">
        <authorList>
            <person name="Scholz U."/>
            <person name="Mascher M."/>
            <person name="Fiebig A."/>
        </authorList>
    </citation>
    <scope>NUCLEOTIDE SEQUENCE</scope>
</reference>
<sequence length="124" mass="14125">MCKLSGTPKDPNLKLGFCEEDSLVEKEQYQRLVSKLIYMNHLRPDITFVVTILSQFMHDPREPHLQVAYRVLACLKGTIGQGLLFKRNGRTSMKIYMDVDYACSVVDQRSTLGYCSFIGGNLKT</sequence>
<name>A0A7I8L540_SPIIN</name>
<keyword evidence="2" id="KW-1185">Reference proteome</keyword>
<dbReference type="AlphaFoldDB" id="A0A7I8L540"/>
<dbReference type="Proteomes" id="UP000663760">
    <property type="component" value="Chromosome 11"/>
</dbReference>
<dbReference type="PANTHER" id="PTHR11439:SF470">
    <property type="entry name" value="CYSTEINE-RICH RLK (RECEPTOR-LIKE PROTEIN KINASE) 8"/>
    <property type="match status" value="1"/>
</dbReference>